<evidence type="ECO:0000313" key="2">
    <source>
        <dbReference type="Proteomes" id="UP000190961"/>
    </source>
</evidence>
<proteinExistence type="predicted"/>
<dbReference type="STRING" id="688867.SAMN05660236_2821"/>
<evidence type="ECO:0000313" key="1">
    <source>
        <dbReference type="EMBL" id="SKC72844.1"/>
    </source>
</evidence>
<organism evidence="1 2">
    <name type="scientific">Ohtaekwangia koreensis</name>
    <dbReference type="NCBI Taxonomy" id="688867"/>
    <lineage>
        <taxon>Bacteria</taxon>
        <taxon>Pseudomonadati</taxon>
        <taxon>Bacteroidota</taxon>
        <taxon>Cytophagia</taxon>
        <taxon>Cytophagales</taxon>
        <taxon>Fulvivirgaceae</taxon>
        <taxon>Ohtaekwangia</taxon>
    </lineage>
</organism>
<sequence length="165" mass="18828">MKKTFKTILVVIILMMTPMIGSYTKEAGIKHTIRITKEYTAVLETLTIYNPVKRQCDNTPLVTASNARIDVTKLKKQEIRWLALSRNLLKRWNGNFHYGDTVKLSSGDPSIDGVWIIQDNLNKRYKNCGDLLFDSNVRKLGKWKNVKISKVISTSVLHPIGLPIE</sequence>
<gene>
    <name evidence="1" type="ORF">SAMN05660236_2821</name>
</gene>
<dbReference type="Proteomes" id="UP000190961">
    <property type="component" value="Unassembled WGS sequence"/>
</dbReference>
<dbReference type="CDD" id="cd22784">
    <property type="entry name" value="DPBB_MltA_YuiC-like"/>
    <property type="match status" value="1"/>
</dbReference>
<accession>A0A1T5LAA5</accession>
<dbReference type="RefSeq" id="WP_079687396.1">
    <property type="nucleotide sequence ID" value="NZ_FUZU01000002.1"/>
</dbReference>
<dbReference type="OrthoDB" id="5624888at2"/>
<keyword evidence="2" id="KW-1185">Reference proteome</keyword>
<dbReference type="EMBL" id="FUZU01000002">
    <property type="protein sequence ID" value="SKC72844.1"/>
    <property type="molecule type" value="Genomic_DNA"/>
</dbReference>
<dbReference type="AlphaFoldDB" id="A0A1T5LAA5"/>
<name>A0A1T5LAA5_9BACT</name>
<reference evidence="1 2" key="1">
    <citation type="submission" date="2017-02" db="EMBL/GenBank/DDBJ databases">
        <authorList>
            <person name="Peterson S.W."/>
        </authorList>
    </citation>
    <scope>NUCLEOTIDE SEQUENCE [LARGE SCALE GENOMIC DNA]</scope>
    <source>
        <strain evidence="1 2">DSM 25262</strain>
    </source>
</reference>
<protein>
    <submittedName>
        <fullName evidence="1">Uncharacterized protein</fullName>
    </submittedName>
</protein>